<keyword evidence="2 10" id="KW-0699">rRNA-binding</keyword>
<comment type="function">
    <text evidence="10">Binds 16S rRNA, required for the assembly of 30S particles and may also be responsible for determining the conformation of the 16S rRNA at the A site.</text>
</comment>
<dbReference type="GO" id="GO:0019843">
    <property type="term" value="F:rRNA binding"/>
    <property type="evidence" value="ECO:0007669"/>
    <property type="project" value="UniProtKB-UniRule"/>
</dbReference>
<feature type="binding site" evidence="10">
    <location>
        <position position="40"/>
    </location>
    <ligand>
        <name>Zn(2+)</name>
        <dbReference type="ChEBI" id="CHEBI:29105"/>
    </ligand>
</feature>
<dbReference type="NCBIfam" id="NF005974">
    <property type="entry name" value="PRK08061.1"/>
    <property type="match status" value="1"/>
</dbReference>
<evidence type="ECO:0000256" key="10">
    <source>
        <dbReference type="HAMAP-Rule" id="MF_01364"/>
    </source>
</evidence>
<dbReference type="InterPro" id="IPR018271">
    <property type="entry name" value="Ribosomal_uS14_CS"/>
</dbReference>
<evidence type="ECO:0000256" key="6">
    <source>
        <dbReference type="ARBA" id="ARBA00023274"/>
    </source>
</evidence>
<dbReference type="GO" id="GO:0015935">
    <property type="term" value="C:small ribosomal subunit"/>
    <property type="evidence" value="ECO:0007669"/>
    <property type="project" value="TreeGrafter"/>
</dbReference>
<name>A0A4Y3WN58_9PSEU</name>
<dbReference type="GO" id="GO:0005737">
    <property type="term" value="C:cytoplasm"/>
    <property type="evidence" value="ECO:0007669"/>
    <property type="project" value="UniProtKB-ARBA"/>
</dbReference>
<keyword evidence="1 10" id="KW-0479">Metal-binding</keyword>
<keyword evidence="5 10" id="KW-0689">Ribosomal protein</keyword>
<evidence type="ECO:0000256" key="1">
    <source>
        <dbReference type="ARBA" id="ARBA00022723"/>
    </source>
</evidence>
<dbReference type="SUPFAM" id="SSF57716">
    <property type="entry name" value="Glucocorticoid receptor-like (DNA-binding domain)"/>
    <property type="match status" value="1"/>
</dbReference>
<dbReference type="InterPro" id="IPR001209">
    <property type="entry name" value="Ribosomal_uS14"/>
</dbReference>
<organism evidence="11 12">
    <name type="scientific">Pseudonocardia hydrocarbonoxydans</name>
    <dbReference type="NCBI Taxonomy" id="76726"/>
    <lineage>
        <taxon>Bacteria</taxon>
        <taxon>Bacillati</taxon>
        <taxon>Actinomycetota</taxon>
        <taxon>Actinomycetes</taxon>
        <taxon>Pseudonocardiales</taxon>
        <taxon>Pseudonocardiaceae</taxon>
        <taxon>Pseudonocardia</taxon>
    </lineage>
</organism>
<keyword evidence="6 10" id="KW-0687">Ribonucleoprotein</keyword>
<accession>A0A4Y3WN58</accession>
<dbReference type="GO" id="GO:0008270">
    <property type="term" value="F:zinc ion binding"/>
    <property type="evidence" value="ECO:0007669"/>
    <property type="project" value="UniProtKB-UniRule"/>
</dbReference>
<feature type="binding site" evidence="10">
    <location>
        <position position="27"/>
    </location>
    <ligand>
        <name>Zn(2+)</name>
        <dbReference type="ChEBI" id="CHEBI:29105"/>
    </ligand>
</feature>
<evidence type="ECO:0000256" key="5">
    <source>
        <dbReference type="ARBA" id="ARBA00022980"/>
    </source>
</evidence>
<dbReference type="InterPro" id="IPR043140">
    <property type="entry name" value="Ribosomal_uS14_sf"/>
</dbReference>
<dbReference type="HAMAP" id="MF_01364_B">
    <property type="entry name" value="Ribosomal_uS14_2_B"/>
    <property type="match status" value="1"/>
</dbReference>
<evidence type="ECO:0000256" key="8">
    <source>
        <dbReference type="ARBA" id="ARBA00047110"/>
    </source>
</evidence>
<dbReference type="AlphaFoldDB" id="A0A4Y3WN58"/>
<protein>
    <recommendedName>
        <fullName evidence="7 10">Small ribosomal subunit protein uS14</fullName>
    </recommendedName>
</protein>
<feature type="binding site" evidence="10">
    <location>
        <position position="24"/>
    </location>
    <ligand>
        <name>Zn(2+)</name>
        <dbReference type="ChEBI" id="CHEBI:29105"/>
    </ligand>
</feature>
<evidence type="ECO:0000256" key="3">
    <source>
        <dbReference type="ARBA" id="ARBA00022833"/>
    </source>
</evidence>
<dbReference type="PANTHER" id="PTHR19836">
    <property type="entry name" value="30S RIBOSOMAL PROTEIN S14"/>
    <property type="match status" value="1"/>
</dbReference>
<evidence type="ECO:0000313" key="11">
    <source>
        <dbReference type="EMBL" id="GEC20342.1"/>
    </source>
</evidence>
<gene>
    <name evidence="10 11" type="primary">rpsZ</name>
    <name evidence="10" type="synonym">rpsN</name>
    <name evidence="11" type="ORF">PHY01_26250</name>
</gene>
<feature type="binding site" evidence="10">
    <location>
        <position position="43"/>
    </location>
    <ligand>
        <name>Zn(2+)</name>
        <dbReference type="ChEBI" id="CHEBI:29105"/>
    </ligand>
</feature>
<keyword evidence="4 10" id="KW-0694">RNA-binding</keyword>
<dbReference type="PANTHER" id="PTHR19836:SF19">
    <property type="entry name" value="SMALL RIBOSOMAL SUBUNIT PROTEIN US14M"/>
    <property type="match status" value="1"/>
</dbReference>
<keyword evidence="3 10" id="KW-0862">Zinc</keyword>
<evidence type="ECO:0000256" key="9">
    <source>
        <dbReference type="ARBA" id="ARBA00060857"/>
    </source>
</evidence>
<dbReference type="Proteomes" id="UP000320338">
    <property type="component" value="Unassembled WGS sequence"/>
</dbReference>
<dbReference type="GO" id="GO:0006412">
    <property type="term" value="P:translation"/>
    <property type="evidence" value="ECO:0007669"/>
    <property type="project" value="UniProtKB-UniRule"/>
</dbReference>
<dbReference type="GO" id="GO:0003735">
    <property type="term" value="F:structural constituent of ribosome"/>
    <property type="evidence" value="ECO:0007669"/>
    <property type="project" value="InterPro"/>
</dbReference>
<evidence type="ECO:0000256" key="7">
    <source>
        <dbReference type="ARBA" id="ARBA00035167"/>
    </source>
</evidence>
<evidence type="ECO:0000313" key="12">
    <source>
        <dbReference type="Proteomes" id="UP000320338"/>
    </source>
</evidence>
<dbReference type="PROSITE" id="PS00527">
    <property type="entry name" value="RIBOSOMAL_S14"/>
    <property type="match status" value="1"/>
</dbReference>
<comment type="subunit">
    <text evidence="8 10">Part of the 30S ribosomal subunit. Contacts proteins S3 and S10.</text>
</comment>
<comment type="cofactor">
    <cofactor evidence="10">
        <name>Zn(2+)</name>
        <dbReference type="ChEBI" id="CHEBI:29105"/>
    </cofactor>
    <text evidence="10">Binds 1 zinc ion per subunit.</text>
</comment>
<evidence type="ECO:0000256" key="2">
    <source>
        <dbReference type="ARBA" id="ARBA00022730"/>
    </source>
</evidence>
<reference evidence="11 12" key="1">
    <citation type="submission" date="2019-06" db="EMBL/GenBank/DDBJ databases">
        <title>Whole genome shotgun sequence of Pseudonocardia hydrocarbonoxydans NBRC 14498.</title>
        <authorList>
            <person name="Hosoyama A."/>
            <person name="Uohara A."/>
            <person name="Ohji S."/>
            <person name="Ichikawa N."/>
        </authorList>
    </citation>
    <scope>NUCLEOTIDE SEQUENCE [LARGE SCALE GENOMIC DNA]</scope>
    <source>
        <strain evidence="11 12">NBRC 14498</strain>
    </source>
</reference>
<dbReference type="FunFam" id="4.10.830.10:FF:000001">
    <property type="entry name" value="30S ribosomal protein S14 type Z"/>
    <property type="match status" value="1"/>
</dbReference>
<dbReference type="Pfam" id="PF00253">
    <property type="entry name" value="Ribosomal_S14"/>
    <property type="match status" value="1"/>
</dbReference>
<dbReference type="OrthoDB" id="9810484at2"/>
<keyword evidence="12" id="KW-1185">Reference proteome</keyword>
<dbReference type="EMBL" id="BJNG01000018">
    <property type="protein sequence ID" value="GEC20342.1"/>
    <property type="molecule type" value="Genomic_DNA"/>
</dbReference>
<dbReference type="InterPro" id="IPR023053">
    <property type="entry name" value="Ribosomal_uS14_bact"/>
</dbReference>
<dbReference type="RefSeq" id="WP_141278868.1">
    <property type="nucleotide sequence ID" value="NZ_BAAARZ010000015.1"/>
</dbReference>
<proteinExistence type="inferred from homology"/>
<comment type="similarity">
    <text evidence="9 10">Belongs to the universal ribosomal protein uS14 family. Zinc-binding uS14 subfamily.</text>
</comment>
<dbReference type="Gene3D" id="4.10.830.10">
    <property type="entry name" value="30s Ribosomal Protein S14, Chain N"/>
    <property type="match status" value="1"/>
</dbReference>
<evidence type="ECO:0000256" key="4">
    <source>
        <dbReference type="ARBA" id="ARBA00022884"/>
    </source>
</evidence>
<sequence>MAKKALRIKAAAVPKFKVRGYTRCQKCGRPRAVLRKFGLCRICVREMAHAGELPGVSKSSW</sequence>
<comment type="caution">
    <text evidence="11">The sequence shown here is derived from an EMBL/GenBank/DDBJ whole genome shotgun (WGS) entry which is preliminary data.</text>
</comment>